<protein>
    <submittedName>
        <fullName evidence="2">Uncharacterized protein</fullName>
    </submittedName>
</protein>
<feature type="compositionally biased region" description="Basic and acidic residues" evidence="1">
    <location>
        <begin position="70"/>
        <end position="89"/>
    </location>
</feature>
<sequence>MIDQADALHEVFEEVKESVNKFLNPLRKQRGDPPLDGAESPAESVKQVEVKSNGKRALSPDPFLARFKRAKTDMHADDEDKHRESERAVTDGNGDVDSIAEDRNNGESDYEQDVDDEEGSEENYENGDDPDGDSSWGSC</sequence>
<dbReference type="HOGENOM" id="CLU_1844711_0_0_1"/>
<dbReference type="InParanoid" id="A0A074YBC8"/>
<gene>
    <name evidence="2" type="ORF">AUEXF2481DRAFT_234931</name>
</gene>
<dbReference type="AlphaFoldDB" id="A0A074YBC8"/>
<dbReference type="GeneID" id="25362707"/>
<reference evidence="2 3" key="1">
    <citation type="journal article" date="2014" name="BMC Genomics">
        <title>Genome sequencing of four Aureobasidium pullulans varieties: biotechnological potential, stress tolerance, and description of new species.</title>
        <authorList>
            <person name="Gostin Ar C."/>
            <person name="Ohm R.A."/>
            <person name="Kogej T."/>
            <person name="Sonjak S."/>
            <person name="Turk M."/>
            <person name="Zajc J."/>
            <person name="Zalar P."/>
            <person name="Grube M."/>
            <person name="Sun H."/>
            <person name="Han J."/>
            <person name="Sharma A."/>
            <person name="Chiniquy J."/>
            <person name="Ngan C.Y."/>
            <person name="Lipzen A."/>
            <person name="Barry K."/>
            <person name="Grigoriev I.V."/>
            <person name="Gunde-Cimerman N."/>
        </authorList>
    </citation>
    <scope>NUCLEOTIDE SEQUENCE [LARGE SCALE GENOMIC DNA]</scope>
    <source>
        <strain evidence="2 3">EXF-2481</strain>
    </source>
</reference>
<evidence type="ECO:0000313" key="3">
    <source>
        <dbReference type="Proteomes" id="UP000030641"/>
    </source>
</evidence>
<accession>A0A074YBC8</accession>
<dbReference type="EMBL" id="KL584760">
    <property type="protein sequence ID" value="KEQ95093.1"/>
    <property type="molecule type" value="Genomic_DNA"/>
</dbReference>
<proteinExistence type="predicted"/>
<dbReference type="OrthoDB" id="3931085at2759"/>
<dbReference type="Proteomes" id="UP000030641">
    <property type="component" value="Unassembled WGS sequence"/>
</dbReference>
<feature type="compositionally biased region" description="Acidic residues" evidence="1">
    <location>
        <begin position="108"/>
        <end position="132"/>
    </location>
</feature>
<organism evidence="2 3">
    <name type="scientific">Aureobasidium subglaciale (strain EXF-2481)</name>
    <name type="common">Aureobasidium pullulans var. subglaciale</name>
    <dbReference type="NCBI Taxonomy" id="1043005"/>
    <lineage>
        <taxon>Eukaryota</taxon>
        <taxon>Fungi</taxon>
        <taxon>Dikarya</taxon>
        <taxon>Ascomycota</taxon>
        <taxon>Pezizomycotina</taxon>
        <taxon>Dothideomycetes</taxon>
        <taxon>Dothideomycetidae</taxon>
        <taxon>Dothideales</taxon>
        <taxon>Saccotheciaceae</taxon>
        <taxon>Aureobasidium</taxon>
    </lineage>
</organism>
<name>A0A074YBC8_AURSE</name>
<keyword evidence="3" id="KW-1185">Reference proteome</keyword>
<evidence type="ECO:0000313" key="2">
    <source>
        <dbReference type="EMBL" id="KEQ95093.1"/>
    </source>
</evidence>
<dbReference type="RefSeq" id="XP_013343676.1">
    <property type="nucleotide sequence ID" value="XM_013488222.1"/>
</dbReference>
<evidence type="ECO:0000256" key="1">
    <source>
        <dbReference type="SAM" id="MobiDB-lite"/>
    </source>
</evidence>
<feature type="region of interest" description="Disordered" evidence="1">
    <location>
        <begin position="22"/>
        <end position="139"/>
    </location>
</feature>